<dbReference type="Gene3D" id="3.10.450.50">
    <property type="match status" value="1"/>
</dbReference>
<proteinExistence type="inferred from homology"/>
<keyword evidence="5" id="KW-1185">Reference proteome</keyword>
<dbReference type="CDD" id="cd00667">
    <property type="entry name" value="ring_hydroxylating_dioxygenases_beta"/>
    <property type="match status" value="1"/>
</dbReference>
<evidence type="ECO:0000256" key="2">
    <source>
        <dbReference type="ARBA" id="ARBA00023002"/>
    </source>
</evidence>
<comment type="caution">
    <text evidence="4">The sequence shown here is derived from an EMBL/GenBank/DDBJ whole genome shotgun (WGS) entry which is preliminary data.</text>
</comment>
<accession>A0A158G5U7</accession>
<dbReference type="InterPro" id="IPR037401">
    <property type="entry name" value="SnoaL-like"/>
</dbReference>
<reference evidence="4" key="1">
    <citation type="submission" date="2016-01" db="EMBL/GenBank/DDBJ databases">
        <authorList>
            <person name="Peeters C."/>
        </authorList>
    </citation>
    <scope>NUCLEOTIDE SEQUENCE [LARGE SCALE GENOMIC DNA]</scope>
    <source>
        <strain evidence="4">LMG 22940</strain>
    </source>
</reference>
<dbReference type="InterPro" id="IPR000391">
    <property type="entry name" value="Rng_hydr_dOase-bsu"/>
</dbReference>
<keyword evidence="4" id="KW-0223">Dioxygenase</keyword>
<evidence type="ECO:0000256" key="1">
    <source>
        <dbReference type="ARBA" id="ARBA00009570"/>
    </source>
</evidence>
<sequence length="157" mass="17593">MMTQDIHQLIARAQAEYARCIDDGDLGQWPGFFTASCVYRVTTADNHRRGLAGSMIYAASHGMLVDRVASLRDANIYERHAYRHLLGQPYVIGDDGAEARSETSFMVARIMRDGTTDLFATGRYCDVYVRDEAGVRLRERVVVCDSSRIDTLLALPL</sequence>
<protein>
    <submittedName>
        <fullName evidence="4">Aromatic-ring-hydroxylating dioxygenase subunit beta</fullName>
    </submittedName>
</protein>
<evidence type="ECO:0000313" key="4">
    <source>
        <dbReference type="EMBL" id="SAL26780.1"/>
    </source>
</evidence>
<organism evidence="4 5">
    <name type="scientific">Caballeronia choica</name>
    <dbReference type="NCBI Taxonomy" id="326476"/>
    <lineage>
        <taxon>Bacteria</taxon>
        <taxon>Pseudomonadati</taxon>
        <taxon>Pseudomonadota</taxon>
        <taxon>Betaproteobacteria</taxon>
        <taxon>Burkholderiales</taxon>
        <taxon>Burkholderiaceae</taxon>
        <taxon>Caballeronia</taxon>
    </lineage>
</organism>
<dbReference type="SUPFAM" id="SSF54427">
    <property type="entry name" value="NTF2-like"/>
    <property type="match status" value="1"/>
</dbReference>
<dbReference type="EMBL" id="FCON02000009">
    <property type="protein sequence ID" value="SAL26780.1"/>
    <property type="molecule type" value="Genomic_DNA"/>
</dbReference>
<evidence type="ECO:0000259" key="3">
    <source>
        <dbReference type="Pfam" id="PF13577"/>
    </source>
</evidence>
<name>A0A158G5U7_9BURK</name>
<gene>
    <name evidence="4" type="ORF">AWB68_01250</name>
</gene>
<dbReference type="Proteomes" id="UP000054770">
    <property type="component" value="Unassembled WGS sequence"/>
</dbReference>
<feature type="domain" description="SnoaL-like" evidence="3">
    <location>
        <begin position="10"/>
        <end position="140"/>
    </location>
</feature>
<dbReference type="Pfam" id="PF13577">
    <property type="entry name" value="SnoaL_4"/>
    <property type="match status" value="1"/>
</dbReference>
<keyword evidence="2" id="KW-0560">Oxidoreductase</keyword>
<dbReference type="InterPro" id="IPR032710">
    <property type="entry name" value="NTF2-like_dom_sf"/>
</dbReference>
<comment type="similarity">
    <text evidence="1">Belongs to the bacterial ring-hydroxylating dioxygenase beta subunit family.</text>
</comment>
<evidence type="ECO:0000313" key="5">
    <source>
        <dbReference type="Proteomes" id="UP000054770"/>
    </source>
</evidence>
<dbReference type="AlphaFoldDB" id="A0A158G5U7"/>
<dbReference type="GO" id="GO:0051213">
    <property type="term" value="F:dioxygenase activity"/>
    <property type="evidence" value="ECO:0007669"/>
    <property type="project" value="UniProtKB-KW"/>
</dbReference>